<dbReference type="STRING" id="869213.GCA_000517085_01499"/>
<keyword evidence="6 7" id="KW-0998">Cell outer membrane</keyword>
<comment type="caution">
    <text evidence="9">The sequence shown here is derived from an EMBL/GenBank/DDBJ whole genome shotgun (WGS) entry which is preliminary data.</text>
</comment>
<dbReference type="NCBIfam" id="TIGR04056">
    <property type="entry name" value="OMP_RagA_SusC"/>
    <property type="match status" value="1"/>
</dbReference>
<organism evidence="9 10">
    <name type="scientific">Saccharicrinis fermentans DSM 9555 = JCM 21142</name>
    <dbReference type="NCBI Taxonomy" id="869213"/>
    <lineage>
        <taxon>Bacteria</taxon>
        <taxon>Pseudomonadati</taxon>
        <taxon>Bacteroidota</taxon>
        <taxon>Bacteroidia</taxon>
        <taxon>Marinilabiliales</taxon>
        <taxon>Marinilabiliaceae</taxon>
        <taxon>Saccharicrinis</taxon>
    </lineage>
</organism>
<dbReference type="Proteomes" id="UP000019402">
    <property type="component" value="Unassembled WGS sequence"/>
</dbReference>
<evidence type="ECO:0000256" key="5">
    <source>
        <dbReference type="ARBA" id="ARBA00023136"/>
    </source>
</evidence>
<evidence type="ECO:0000256" key="4">
    <source>
        <dbReference type="ARBA" id="ARBA00022692"/>
    </source>
</evidence>
<sequence length="1038" mass="116026">MGVTVAEKNSSNRFINGTITDFNGNYSITIRSTENTLSFSFIGLDTKVVVPGNKKVVNVELDETAVQIDEFVVSARKMVNDGEFAMDPKRVATAVQTIDMKDVTEVSSTSLSDQIQGRLSGVEIVAQSGDPGAGMSIRIRGTSSLNTSSEPLIVINGIPFETQFDDTFDFSVADEQEYAALIGVSADDIAEISVLKDAAATAQYGSKGANGVLMITTKRGTPGKAVFSYGFRGSLSQQPDGIPLLNGHQYSTLIKEETLQLGKNKGTYPQVEYDPSYELYDYYNHNINWLDEITQIGHTQDHNFSVSGGGEKAMYRISSSYKSQKGTTMGTANELFTTRAILDYLVSDKLRITSELSFSHGSLDKAFQLTDKSATSIRNVALIKMPNQSIYELDEFGNSTGAYFTPEDAFQGSGITYYNPVAMANLATYNVESNRISPTFRVRYDVTPSIRYDGIISFDANNNETLHFVPEEALGTYWSGSYANKASQTDSEFFVVRTENRVTWMPKLNDDHSLFLNAKFITYDKTTQTYKVSTSNSPSTLLQSPIIDTRIEGSGNSIESGYTQYRQLTYSAAFNYMFKNRYIIGGGLNYEGSSRFGDDNRYGLFPSVSAKWLINEESFLKTAHWIDELSVRASYGKNGNSPGFNYGQYNVYSTYDYNYIDVRPAYSSSIELDGLKWETVTQENVGFNARMFRGRLDADFDLYLKRTEDMLSKNTSIPTTSGYSSLAYLNIGTIENKGWEFNVMSTLVKRKNFKLDFNFNISQNINEIVEITDAMDVEEGNALSTGSDGYVRRIQEDNPIGSFYGYKYLGVYSTSDDLYARDANGDIIYDMNGEAKMMMFNNTNLFEAGDARYADINHDGNINELDVVYIGNANTKLHGGFGPRVTYKDISLNIFFNFRYKQDVVNLARMNTESMSGYDNQSTATLRRWRFEGDETDIPRAYYNSPKNNLGSDRYLEDASFLRLKSVTLKYNLPKSLLKTIGFTRANVYITGQNLLTFTKYTGPDPETGASSNWKNLGFDSNQTPRSRQVTLGLNLSF</sequence>
<dbReference type="Pfam" id="PF07715">
    <property type="entry name" value="Plug"/>
    <property type="match status" value="1"/>
</dbReference>
<dbReference type="AlphaFoldDB" id="W7XV77"/>
<evidence type="ECO:0000259" key="8">
    <source>
        <dbReference type="Pfam" id="PF07715"/>
    </source>
</evidence>
<dbReference type="SUPFAM" id="SSF56935">
    <property type="entry name" value="Porins"/>
    <property type="match status" value="1"/>
</dbReference>
<reference evidence="9 10" key="1">
    <citation type="journal article" date="2014" name="Genome Announc.">
        <title>Draft Genome Sequence of Cytophaga fermentans JCM 21142T, a Facultative Anaerobe Isolated from Marine Mud.</title>
        <authorList>
            <person name="Starns D."/>
            <person name="Oshima K."/>
            <person name="Suda W."/>
            <person name="Iino T."/>
            <person name="Yuki M."/>
            <person name="Inoue J."/>
            <person name="Kitamura K."/>
            <person name="Iida T."/>
            <person name="Darby A."/>
            <person name="Hattori M."/>
            <person name="Ohkuma M."/>
        </authorList>
    </citation>
    <scope>NUCLEOTIDE SEQUENCE [LARGE SCALE GENOMIC DNA]</scope>
    <source>
        <strain evidence="9 10">JCM 21142</strain>
    </source>
</reference>
<dbReference type="EMBL" id="BAMD01000004">
    <property type="protein sequence ID" value="GAF01985.1"/>
    <property type="molecule type" value="Genomic_DNA"/>
</dbReference>
<evidence type="ECO:0000256" key="2">
    <source>
        <dbReference type="ARBA" id="ARBA00022448"/>
    </source>
</evidence>
<keyword evidence="3 7" id="KW-1134">Transmembrane beta strand</keyword>
<dbReference type="InterPro" id="IPR039426">
    <property type="entry name" value="TonB-dep_rcpt-like"/>
</dbReference>
<evidence type="ECO:0000313" key="9">
    <source>
        <dbReference type="EMBL" id="GAF01985.1"/>
    </source>
</evidence>
<dbReference type="InterPro" id="IPR023996">
    <property type="entry name" value="TonB-dep_OMP_SusC/RagA"/>
</dbReference>
<evidence type="ECO:0000256" key="1">
    <source>
        <dbReference type="ARBA" id="ARBA00004571"/>
    </source>
</evidence>
<dbReference type="InterPro" id="IPR008969">
    <property type="entry name" value="CarboxyPept-like_regulatory"/>
</dbReference>
<dbReference type="SUPFAM" id="SSF49464">
    <property type="entry name" value="Carboxypeptidase regulatory domain-like"/>
    <property type="match status" value="1"/>
</dbReference>
<dbReference type="Gene3D" id="2.170.130.10">
    <property type="entry name" value="TonB-dependent receptor, plug domain"/>
    <property type="match status" value="1"/>
</dbReference>
<evidence type="ECO:0000256" key="3">
    <source>
        <dbReference type="ARBA" id="ARBA00022452"/>
    </source>
</evidence>
<comment type="similarity">
    <text evidence="7">Belongs to the TonB-dependent receptor family.</text>
</comment>
<dbReference type="RefSeq" id="WP_235207981.1">
    <property type="nucleotide sequence ID" value="NZ_BAMD01000004.1"/>
</dbReference>
<keyword evidence="2 7" id="KW-0813">Transport</keyword>
<evidence type="ECO:0000256" key="7">
    <source>
        <dbReference type="PROSITE-ProRule" id="PRU01360"/>
    </source>
</evidence>
<dbReference type="Gene3D" id="2.40.170.20">
    <property type="entry name" value="TonB-dependent receptor, beta-barrel domain"/>
    <property type="match status" value="1"/>
</dbReference>
<keyword evidence="5 7" id="KW-0472">Membrane</keyword>
<comment type="subcellular location">
    <subcellularLocation>
        <location evidence="1 7">Cell outer membrane</location>
        <topology evidence="1 7">Multi-pass membrane protein</topology>
    </subcellularLocation>
</comment>
<dbReference type="InterPro" id="IPR023997">
    <property type="entry name" value="TonB-dep_OMP_SusC/RagA_CS"/>
</dbReference>
<dbReference type="InterPro" id="IPR036942">
    <property type="entry name" value="Beta-barrel_TonB_sf"/>
</dbReference>
<keyword evidence="4 7" id="KW-0812">Transmembrane</keyword>
<evidence type="ECO:0000313" key="10">
    <source>
        <dbReference type="Proteomes" id="UP000019402"/>
    </source>
</evidence>
<dbReference type="GO" id="GO:0009279">
    <property type="term" value="C:cell outer membrane"/>
    <property type="evidence" value="ECO:0007669"/>
    <property type="project" value="UniProtKB-SubCell"/>
</dbReference>
<dbReference type="eggNOG" id="COG4206">
    <property type="taxonomic scope" value="Bacteria"/>
</dbReference>
<evidence type="ECO:0000256" key="6">
    <source>
        <dbReference type="ARBA" id="ARBA00023237"/>
    </source>
</evidence>
<proteinExistence type="inferred from homology"/>
<feature type="domain" description="TonB-dependent receptor plug" evidence="8">
    <location>
        <begin position="89"/>
        <end position="212"/>
    </location>
</feature>
<accession>W7XV77</accession>
<dbReference type="Pfam" id="PF13715">
    <property type="entry name" value="CarbopepD_reg_2"/>
    <property type="match status" value="1"/>
</dbReference>
<protein>
    <submittedName>
        <fullName evidence="9">TonB-linked outer membrane protein, SusC/RagA family</fullName>
    </submittedName>
</protein>
<keyword evidence="10" id="KW-1185">Reference proteome</keyword>
<dbReference type="InterPro" id="IPR037066">
    <property type="entry name" value="Plug_dom_sf"/>
</dbReference>
<dbReference type="NCBIfam" id="TIGR04057">
    <property type="entry name" value="SusC_RagA_signa"/>
    <property type="match status" value="1"/>
</dbReference>
<name>W7XV77_9BACT</name>
<dbReference type="InterPro" id="IPR012910">
    <property type="entry name" value="Plug_dom"/>
</dbReference>
<dbReference type="PROSITE" id="PS52016">
    <property type="entry name" value="TONB_DEPENDENT_REC_3"/>
    <property type="match status" value="1"/>
</dbReference>
<gene>
    <name evidence="9" type="ORF">JCM21142_1609</name>
</gene>